<feature type="transmembrane region" description="Helical" evidence="1">
    <location>
        <begin position="119"/>
        <end position="136"/>
    </location>
</feature>
<organism evidence="2 3">
    <name type="scientific">Flavobacterium indicum (strain DSM 17447 / CIP 109464 / GPTSA100-9)</name>
    <dbReference type="NCBI Taxonomy" id="1094466"/>
    <lineage>
        <taxon>Bacteria</taxon>
        <taxon>Pseudomonadati</taxon>
        <taxon>Bacteroidota</taxon>
        <taxon>Flavobacteriia</taxon>
        <taxon>Flavobacteriales</taxon>
        <taxon>Flavobacteriaceae</taxon>
        <taxon>Flavobacterium</taxon>
    </lineage>
</organism>
<proteinExistence type="predicted"/>
<feature type="transmembrane region" description="Helical" evidence="1">
    <location>
        <begin position="145"/>
        <end position="167"/>
    </location>
</feature>
<dbReference type="EMBL" id="HE774682">
    <property type="protein sequence ID" value="CCG52866.1"/>
    <property type="molecule type" value="Genomic_DNA"/>
</dbReference>
<dbReference type="AlphaFoldDB" id="H8XU83"/>
<dbReference type="PATRIC" id="fig|1094466.5.peg.870"/>
<evidence type="ECO:0000256" key="1">
    <source>
        <dbReference type="SAM" id="Phobius"/>
    </source>
</evidence>
<dbReference type="HOGENOM" id="CLU_1292810_0_0_10"/>
<gene>
    <name evidence="2" type="ordered locus">KQS_04430</name>
</gene>
<protein>
    <submittedName>
        <fullName evidence="2">Hypothetical transmembrane protein</fullName>
    </submittedName>
</protein>
<evidence type="ECO:0000313" key="2">
    <source>
        <dbReference type="EMBL" id="CCG52866.1"/>
    </source>
</evidence>
<sequence length="213" mass="26018">MKTKYYFFLLSFIVAVCYLISSRNRSRAYKIFALYLFVFVLLDWISTELYKWFRIYNHFFINIIFLVQFSLLSFFYSNSFKVNKWRNLVDVISIVVNLFLLLKYLFFPDDFFKFHYFDIYLTVFPLIVYSTIYLYNDYEERQELYYANIGMLIFLIFSFVENLTWPLHSISIENTYMSQFNRLLNVIFKYVGNTTVVVSSVFFVVQLYKDNKQ</sequence>
<feature type="transmembrane region" description="Helical" evidence="1">
    <location>
        <begin position="187"/>
        <end position="208"/>
    </location>
</feature>
<feature type="transmembrane region" description="Helical" evidence="1">
    <location>
        <begin position="88"/>
        <end position="107"/>
    </location>
</feature>
<reference evidence="3" key="2">
    <citation type="submission" date="2012-03" db="EMBL/GenBank/DDBJ databases">
        <title>Complete genome sequence of Flavobacterium indicum GPTSA100-9T, isolated from warm spring water.</title>
        <authorList>
            <person name="Barbier P."/>
            <person name="Houel A."/>
            <person name="Loux V."/>
            <person name="Poulain J."/>
            <person name="Bernardet J.-F."/>
            <person name="Touchon M."/>
            <person name="Duchaud E."/>
        </authorList>
    </citation>
    <scope>NUCLEOTIDE SEQUENCE [LARGE SCALE GENOMIC DNA]</scope>
    <source>
        <strain evidence="3">DSM 17447 / CIP 109464 / GPTSA100-9</strain>
    </source>
</reference>
<keyword evidence="1" id="KW-0472">Membrane</keyword>
<dbReference type="Proteomes" id="UP000007599">
    <property type="component" value="Chromosome I"/>
</dbReference>
<name>H8XU83_FLAIG</name>
<dbReference type="STRING" id="1094466.KQS_04430"/>
<keyword evidence="1 2" id="KW-0812">Transmembrane</keyword>
<evidence type="ECO:0000313" key="3">
    <source>
        <dbReference type="Proteomes" id="UP000007599"/>
    </source>
</evidence>
<keyword evidence="3" id="KW-1185">Reference proteome</keyword>
<accession>H8XU83</accession>
<feature type="transmembrane region" description="Helical" evidence="1">
    <location>
        <begin position="28"/>
        <end position="47"/>
    </location>
</feature>
<feature type="transmembrane region" description="Helical" evidence="1">
    <location>
        <begin position="59"/>
        <end position="76"/>
    </location>
</feature>
<dbReference type="KEGG" id="fin:KQS_04430"/>
<feature type="transmembrane region" description="Helical" evidence="1">
    <location>
        <begin position="6"/>
        <end position="21"/>
    </location>
</feature>
<reference evidence="2 3" key="1">
    <citation type="journal article" date="2012" name="J. Bacteriol.">
        <title>Complete Genome Sequence of Flavobacterium indicum GPSTA100-9T, Isolated from Warm Spring Water.</title>
        <authorList>
            <person name="Barbier P."/>
            <person name="Houel A."/>
            <person name="Loux V."/>
            <person name="Poulain J."/>
            <person name="Bernardet J.F."/>
            <person name="Touchon M."/>
            <person name="Duchaud E."/>
        </authorList>
    </citation>
    <scope>NUCLEOTIDE SEQUENCE [LARGE SCALE GENOMIC DNA]</scope>
    <source>
        <strain evidence="3">DSM 17447 / CIP 109464 / GPTSA100-9</strain>
    </source>
</reference>
<keyword evidence="1" id="KW-1133">Transmembrane helix</keyword>